<keyword evidence="10" id="KW-1185">Reference proteome</keyword>
<evidence type="ECO:0000313" key="11">
    <source>
        <dbReference type="Proteomes" id="UP000663877"/>
    </source>
</evidence>
<accession>A0A813NR13</accession>
<keyword evidence="3 6" id="KW-0812">Transmembrane</keyword>
<dbReference type="Proteomes" id="UP000663832">
    <property type="component" value="Unassembled WGS sequence"/>
</dbReference>
<dbReference type="EMBL" id="CAJNOI010000004">
    <property type="protein sequence ID" value="CAF0742453.1"/>
    <property type="molecule type" value="Genomic_DNA"/>
</dbReference>
<evidence type="ECO:0000256" key="4">
    <source>
        <dbReference type="ARBA" id="ARBA00022989"/>
    </source>
</evidence>
<dbReference type="SUPFAM" id="SSF58038">
    <property type="entry name" value="SNARE fusion complex"/>
    <property type="match status" value="1"/>
</dbReference>
<protein>
    <recommendedName>
        <fullName evidence="7">t-SNARE coiled-coil homology domain-containing protein</fullName>
    </recommendedName>
</protein>
<keyword evidence="4 6" id="KW-1133">Transmembrane helix</keyword>
<dbReference type="OrthoDB" id="261831at2759"/>
<sequence length="107" mass="13088">MVENRFSNVYTQHTNYSYIEEQNEERTQQLVSQVKELKTVVIEIRNETRRQNEDLKEYHEAINHASDLVNHTRRRVQLLFKSGSWKIYYYLILFSLFIFLVIYLIIK</sequence>
<evidence type="ECO:0000256" key="3">
    <source>
        <dbReference type="ARBA" id="ARBA00022692"/>
    </source>
</evidence>
<evidence type="ECO:0000256" key="1">
    <source>
        <dbReference type="ARBA" id="ARBA00004167"/>
    </source>
</evidence>
<dbReference type="InterPro" id="IPR000727">
    <property type="entry name" value="T_SNARE_dom"/>
</dbReference>
<evidence type="ECO:0000259" key="7">
    <source>
        <dbReference type="PROSITE" id="PS50192"/>
    </source>
</evidence>
<evidence type="ECO:0000313" key="9">
    <source>
        <dbReference type="EMBL" id="CAF0967699.1"/>
    </source>
</evidence>
<evidence type="ECO:0000313" key="10">
    <source>
        <dbReference type="Proteomes" id="UP000663832"/>
    </source>
</evidence>
<feature type="transmembrane region" description="Helical" evidence="6">
    <location>
        <begin position="87"/>
        <end position="106"/>
    </location>
</feature>
<evidence type="ECO:0000256" key="5">
    <source>
        <dbReference type="ARBA" id="ARBA00023136"/>
    </source>
</evidence>
<reference evidence="8" key="1">
    <citation type="submission" date="2021-02" db="EMBL/GenBank/DDBJ databases">
        <authorList>
            <person name="Nowell W R."/>
        </authorList>
    </citation>
    <scope>NUCLEOTIDE SEQUENCE</scope>
</reference>
<name>A0A813NR13_9BILA</name>
<evidence type="ECO:0000313" key="8">
    <source>
        <dbReference type="EMBL" id="CAF0742453.1"/>
    </source>
</evidence>
<gene>
    <name evidence="8" type="ORF">BJG266_LOCUS1936</name>
    <name evidence="9" type="ORF">QVE165_LOCUS13165</name>
</gene>
<dbReference type="AlphaFoldDB" id="A0A813NR13"/>
<feature type="domain" description="T-SNARE coiled-coil homology" evidence="7">
    <location>
        <begin position="17"/>
        <end position="79"/>
    </location>
</feature>
<keyword evidence="5 6" id="KW-0472">Membrane</keyword>
<evidence type="ECO:0000256" key="2">
    <source>
        <dbReference type="ARBA" id="ARBA00022448"/>
    </source>
</evidence>
<dbReference type="EMBL" id="CAJNOM010000067">
    <property type="protein sequence ID" value="CAF0967699.1"/>
    <property type="molecule type" value="Genomic_DNA"/>
</dbReference>
<comment type="caution">
    <text evidence="8">The sequence shown here is derived from an EMBL/GenBank/DDBJ whole genome shotgun (WGS) entry which is preliminary data.</text>
</comment>
<proteinExistence type="predicted"/>
<evidence type="ECO:0000256" key="6">
    <source>
        <dbReference type="SAM" id="Phobius"/>
    </source>
</evidence>
<dbReference type="PANTHER" id="PTHR12791">
    <property type="entry name" value="GOLGI SNARE BET1-RELATED"/>
    <property type="match status" value="1"/>
</dbReference>
<dbReference type="PROSITE" id="PS50192">
    <property type="entry name" value="T_SNARE"/>
    <property type="match status" value="1"/>
</dbReference>
<comment type="subcellular location">
    <subcellularLocation>
        <location evidence="1">Membrane</location>
        <topology evidence="1">Single-pass membrane protein</topology>
    </subcellularLocation>
</comment>
<dbReference type="Proteomes" id="UP000663877">
    <property type="component" value="Unassembled WGS sequence"/>
</dbReference>
<organism evidence="8 11">
    <name type="scientific">Adineta steineri</name>
    <dbReference type="NCBI Taxonomy" id="433720"/>
    <lineage>
        <taxon>Eukaryota</taxon>
        <taxon>Metazoa</taxon>
        <taxon>Spiralia</taxon>
        <taxon>Gnathifera</taxon>
        <taxon>Rotifera</taxon>
        <taxon>Eurotatoria</taxon>
        <taxon>Bdelloidea</taxon>
        <taxon>Adinetida</taxon>
        <taxon>Adinetidae</taxon>
        <taxon>Adineta</taxon>
    </lineage>
</organism>
<dbReference type="GO" id="GO:0005794">
    <property type="term" value="C:Golgi apparatus"/>
    <property type="evidence" value="ECO:0007669"/>
    <property type="project" value="UniProtKB-ARBA"/>
</dbReference>
<keyword evidence="2" id="KW-0813">Transport</keyword>
<dbReference type="GO" id="GO:0016020">
    <property type="term" value="C:membrane"/>
    <property type="evidence" value="ECO:0007669"/>
    <property type="project" value="UniProtKB-SubCell"/>
</dbReference>
<dbReference type="Gene3D" id="1.20.5.110">
    <property type="match status" value="1"/>
</dbReference>